<evidence type="ECO:0000256" key="1">
    <source>
        <dbReference type="ARBA" id="ARBA00022723"/>
    </source>
</evidence>
<evidence type="ECO:0000313" key="6">
    <source>
        <dbReference type="EMBL" id="KAF4681906.1"/>
    </source>
</evidence>
<feature type="region of interest" description="Disordered" evidence="4">
    <location>
        <begin position="636"/>
        <end position="711"/>
    </location>
</feature>
<keyword evidence="1 3" id="KW-0479">Metal-binding</keyword>
<keyword evidence="3" id="KW-0223">Dioxygenase</keyword>
<dbReference type="Gene3D" id="3.90.930.40">
    <property type="match status" value="1"/>
</dbReference>
<dbReference type="Proteomes" id="UP000541610">
    <property type="component" value="Unassembled WGS sequence"/>
</dbReference>
<comment type="function">
    <text evidence="3">Oxygenase that can act as both a histone lysine demethylase and a ribosomal histidine hydroxylase.</text>
</comment>
<name>A0A7J6NDI0_PEROL</name>
<keyword evidence="2 3" id="KW-0408">Iron</keyword>
<comment type="subcellular location">
    <subcellularLocation>
        <location evidence="3">Nucleus</location>
    </subcellularLocation>
</comment>
<protein>
    <recommendedName>
        <fullName evidence="3">Bifunctional lysine-specific demethylase and histidyl-hydroxylase</fullName>
        <ecNumber evidence="3">1.14.11.-</ecNumber>
    </recommendedName>
</protein>
<dbReference type="AlphaFoldDB" id="A0A7J6NDI0"/>
<accession>A0A7J6NDI0</accession>
<dbReference type="Pfam" id="PF08007">
    <property type="entry name" value="JmjC_2"/>
    <property type="match status" value="1"/>
</dbReference>
<dbReference type="GO" id="GO:0005506">
    <property type="term" value="F:iron ion binding"/>
    <property type="evidence" value="ECO:0007669"/>
    <property type="project" value="UniProtKB-UniRule"/>
</dbReference>
<feature type="region of interest" description="Disordered" evidence="4">
    <location>
        <begin position="724"/>
        <end position="790"/>
    </location>
</feature>
<dbReference type="SUPFAM" id="SSF51197">
    <property type="entry name" value="Clavaminate synthase-like"/>
    <property type="match status" value="1"/>
</dbReference>
<keyword evidence="3" id="KW-0804">Transcription</keyword>
<sequence>MPSKRPSTTPVEAASGGKKSKGSPAATGHKKKAAGTGLKFPLGNTATSCSEKLFAWLIHPVTVEQFFEEYWEKKPLHVKRPDARDYYSGVWTKAMAEKTLAKHECRFGESVNFARVEDGAKVMHNGEEGEKATVEYMQERFEEGVSCQFMQPQRFSKPCHALMERLENYFGTLWGANSYLTPANSVGFAPHYDDVEVFMLQTEGSKRWRLYDSPDDDGPLPMDYSRDYTEEELALPYFDEVIEQGDLLYIPRGTVHFGCVSPGGYSHHLTVSTYYHNSWGELLQNLLIPGALAKAMKEDVAFREGVPVNWMRYMGRLMAPVTVETAAREAGEDEDNASDDEATAEEEDDSSMAAEEEVEKVARVPPQGETQADPEALMRARKAFKGHVKELIAKLGEYVDEDDAADQTAVDFIALRTPPAPRAGETKTHGPSPAAQGNLLVRWQNPAWVRVAVESDVETMESTTLIFHCADNKMSQHMMSDDASKRTPGTLEISGVDKVAALSEMYRVWPDWVDMQKLGQGLTTSLWEEGVVQTKAPPEGMLKLAVNRSFAVMSKRDALRQLRELRAGGGKRSEQYEVRESGRIIEEVDEDEYRKLCKERRNDNFVVDDQGGDGGGYIDDGQELWDEEEYDSELERLNDEEEMGGSKNARKMLDRARKQRQAEREAAARRMQEREKGQRGIAQFFKGPSRSKPATRTKVEEEPAPVDTAAVDDMLEGFEDELLAMEEGGSAEARPTRVARSTPAAVASASSRKRPVEECRDVEPSGAVKAEEDAVVEEHDDHAEEVSIASGGLSIPRLF</sequence>
<dbReference type="InterPro" id="IPR024647">
    <property type="entry name" value="DNA_pol_a_cat_su_N"/>
</dbReference>
<comment type="caution">
    <text evidence="6">The sequence shown here is derived from an EMBL/GenBank/DDBJ whole genome shotgun (WGS) entry which is preliminary data.</text>
</comment>
<dbReference type="Gene3D" id="1.10.10.1500">
    <property type="entry name" value="JmjC domain-containing ribosomal oxygenase (ROX), dimer domain"/>
    <property type="match status" value="1"/>
</dbReference>
<evidence type="ECO:0000313" key="7">
    <source>
        <dbReference type="Proteomes" id="UP000541610"/>
    </source>
</evidence>
<dbReference type="EMBL" id="JABANP010000475">
    <property type="protein sequence ID" value="KAF4681906.1"/>
    <property type="molecule type" value="Genomic_DNA"/>
</dbReference>
<dbReference type="GO" id="GO:0032453">
    <property type="term" value="F:histone H3K4 demethylase activity"/>
    <property type="evidence" value="ECO:0007669"/>
    <property type="project" value="TreeGrafter"/>
</dbReference>
<gene>
    <name evidence="6" type="ORF">FOZ60_011371</name>
</gene>
<dbReference type="OrthoDB" id="425950at2759"/>
<dbReference type="EC" id="1.14.11.-" evidence="3"/>
<keyword evidence="3" id="KW-0539">Nucleus</keyword>
<evidence type="ECO:0000256" key="2">
    <source>
        <dbReference type="ARBA" id="ARBA00023004"/>
    </source>
</evidence>
<dbReference type="InterPro" id="IPR039994">
    <property type="entry name" value="NO66-like"/>
</dbReference>
<dbReference type="InterPro" id="IPR003347">
    <property type="entry name" value="JmjC_dom"/>
</dbReference>
<feature type="region of interest" description="Disordered" evidence="4">
    <location>
        <begin position="1"/>
        <end position="37"/>
    </location>
</feature>
<reference evidence="6 7" key="1">
    <citation type="submission" date="2020-04" db="EMBL/GenBank/DDBJ databases">
        <title>Perkinsus olseni comparative genomics.</title>
        <authorList>
            <person name="Bogema D.R."/>
        </authorList>
    </citation>
    <scope>NUCLEOTIDE SEQUENCE [LARGE SCALE GENOMIC DNA]</scope>
    <source>
        <strain evidence="6">00978-12</strain>
    </source>
</reference>
<keyword evidence="3" id="KW-0560">Oxidoreductase</keyword>
<feature type="compositionally biased region" description="Acidic residues" evidence="4">
    <location>
        <begin position="331"/>
        <end position="358"/>
    </location>
</feature>
<feature type="compositionally biased region" description="Basic and acidic residues" evidence="4">
    <location>
        <begin position="754"/>
        <end position="785"/>
    </location>
</feature>
<feature type="region of interest" description="Disordered" evidence="4">
    <location>
        <begin position="327"/>
        <end position="374"/>
    </location>
</feature>
<comment type="cofactor">
    <cofactor evidence="3">
        <name>Fe(2+)</name>
        <dbReference type="ChEBI" id="CHEBI:29033"/>
    </cofactor>
    <text evidence="3">Binds 1 Fe(2+) ion per subunit.</text>
</comment>
<dbReference type="PROSITE" id="PS51184">
    <property type="entry name" value="JMJC"/>
    <property type="match status" value="1"/>
</dbReference>
<feature type="domain" description="JmjC" evidence="5">
    <location>
        <begin position="151"/>
        <end position="292"/>
    </location>
</feature>
<dbReference type="PANTHER" id="PTHR13096:SF8">
    <property type="entry name" value="RIBOSOMAL OXYGENASE 1"/>
    <property type="match status" value="1"/>
</dbReference>
<evidence type="ECO:0000256" key="4">
    <source>
        <dbReference type="SAM" id="MobiDB-lite"/>
    </source>
</evidence>
<feature type="compositionally biased region" description="Basic and acidic residues" evidence="4">
    <location>
        <begin position="651"/>
        <end position="678"/>
    </location>
</feature>
<dbReference type="GO" id="GO:0051864">
    <property type="term" value="F:histone H3K36 demethylase activity"/>
    <property type="evidence" value="ECO:0007669"/>
    <property type="project" value="TreeGrafter"/>
</dbReference>
<feature type="compositionally biased region" description="Polar residues" evidence="4">
    <location>
        <begin position="1"/>
        <end position="10"/>
    </location>
</feature>
<keyword evidence="3" id="KW-0805">Transcription regulation</keyword>
<dbReference type="GO" id="GO:0005730">
    <property type="term" value="C:nucleolus"/>
    <property type="evidence" value="ECO:0007669"/>
    <property type="project" value="TreeGrafter"/>
</dbReference>
<dbReference type="PANTHER" id="PTHR13096">
    <property type="entry name" value="MINA53 MYC INDUCED NUCLEAR ANTIGEN"/>
    <property type="match status" value="1"/>
</dbReference>
<evidence type="ECO:0000259" key="5">
    <source>
        <dbReference type="PROSITE" id="PS51184"/>
    </source>
</evidence>
<evidence type="ECO:0000256" key="3">
    <source>
        <dbReference type="RuleBase" id="RU366061"/>
    </source>
</evidence>
<dbReference type="Gene3D" id="2.60.120.650">
    <property type="entry name" value="Cupin"/>
    <property type="match status" value="1"/>
</dbReference>
<proteinExistence type="inferred from homology"/>
<comment type="similarity">
    <text evidence="3">Belongs to the ROX family.</text>
</comment>
<organism evidence="6 7">
    <name type="scientific">Perkinsus olseni</name>
    <name type="common">Perkinsus atlanticus</name>
    <dbReference type="NCBI Taxonomy" id="32597"/>
    <lineage>
        <taxon>Eukaryota</taxon>
        <taxon>Sar</taxon>
        <taxon>Alveolata</taxon>
        <taxon>Perkinsozoa</taxon>
        <taxon>Perkinsea</taxon>
        <taxon>Perkinsida</taxon>
        <taxon>Perkinsidae</taxon>
        <taxon>Perkinsus</taxon>
    </lineage>
</organism>
<dbReference type="Pfam" id="PF12254">
    <property type="entry name" value="DNA_pol_alpha_N"/>
    <property type="match status" value="1"/>
</dbReference>